<organism evidence="2 3">
    <name type="scientific">Polyplax serrata</name>
    <name type="common">Common mouse louse</name>
    <dbReference type="NCBI Taxonomy" id="468196"/>
    <lineage>
        <taxon>Eukaryota</taxon>
        <taxon>Metazoa</taxon>
        <taxon>Ecdysozoa</taxon>
        <taxon>Arthropoda</taxon>
        <taxon>Hexapoda</taxon>
        <taxon>Insecta</taxon>
        <taxon>Pterygota</taxon>
        <taxon>Neoptera</taxon>
        <taxon>Paraneoptera</taxon>
        <taxon>Psocodea</taxon>
        <taxon>Troctomorpha</taxon>
        <taxon>Phthiraptera</taxon>
        <taxon>Anoplura</taxon>
        <taxon>Polyplacidae</taxon>
        <taxon>Polyplax</taxon>
    </lineage>
</organism>
<protein>
    <submittedName>
        <fullName evidence="2">Uncharacterized protein</fullName>
    </submittedName>
</protein>
<feature type="compositionally biased region" description="Basic and acidic residues" evidence="1">
    <location>
        <begin position="85"/>
        <end position="94"/>
    </location>
</feature>
<dbReference type="AlphaFoldDB" id="A0AAN8P086"/>
<comment type="caution">
    <text evidence="2">The sequence shown here is derived from an EMBL/GenBank/DDBJ whole genome shotgun (WGS) entry which is preliminary data.</text>
</comment>
<sequence>MLKLTLQDVVQKNIPKYRLTDVEAQLYKRYLYRPPENELQKGGAGERVMSEHQLRVQRSLQKLNIPDWYKSSAVSQTPQGFLLKRNSESRREHGWPGLGSKTTSLSSLGSSQSATARSPTSQVLSPSPTPHLFTRWSTSRLSSGLNSSSTSPSGSLRSSFNYRQPYLGWRSQERLTRPRTPAERLAAGLLPLQKQQQTSSQSSVNLSDVRTSIKEVTSAIVHYVSGVQENGSKEALRTYQPGTSPSASPKRQSSPKGSSGRLCWVESSFVGSRPLDQPQTPVSLTEPSSTKSENRPTELYLDLTSRSDPNHPNSHRLNEKAFFYPALYLKLMLVGQLKRCWQHENLKANAVDILCNQPSVIS</sequence>
<evidence type="ECO:0000256" key="1">
    <source>
        <dbReference type="SAM" id="MobiDB-lite"/>
    </source>
</evidence>
<feature type="compositionally biased region" description="Polar residues" evidence="1">
    <location>
        <begin position="277"/>
        <end position="291"/>
    </location>
</feature>
<reference evidence="2 3" key="1">
    <citation type="submission" date="2023-10" db="EMBL/GenBank/DDBJ databases">
        <title>Genomes of two closely related lineages of the louse Polyplax serrata with different host specificities.</title>
        <authorList>
            <person name="Martinu J."/>
            <person name="Tarabai H."/>
            <person name="Stefka J."/>
            <person name="Hypsa V."/>
        </authorList>
    </citation>
    <scope>NUCLEOTIDE SEQUENCE [LARGE SCALE GENOMIC DNA]</scope>
    <source>
        <strain evidence="2">HR10_N</strain>
    </source>
</reference>
<gene>
    <name evidence="2" type="ORF">RUM43_010340</name>
</gene>
<feature type="region of interest" description="Disordered" evidence="1">
    <location>
        <begin position="237"/>
        <end position="296"/>
    </location>
</feature>
<evidence type="ECO:0000313" key="3">
    <source>
        <dbReference type="Proteomes" id="UP001372834"/>
    </source>
</evidence>
<proteinExistence type="predicted"/>
<feature type="compositionally biased region" description="Low complexity" evidence="1">
    <location>
        <begin position="98"/>
        <end position="118"/>
    </location>
</feature>
<dbReference type="Proteomes" id="UP001372834">
    <property type="component" value="Unassembled WGS sequence"/>
</dbReference>
<dbReference type="EMBL" id="JAWJWE010000004">
    <property type="protein sequence ID" value="KAK6636678.1"/>
    <property type="molecule type" value="Genomic_DNA"/>
</dbReference>
<name>A0AAN8P086_POLSC</name>
<evidence type="ECO:0000313" key="2">
    <source>
        <dbReference type="EMBL" id="KAK6636678.1"/>
    </source>
</evidence>
<feature type="compositionally biased region" description="Polar residues" evidence="1">
    <location>
        <begin position="240"/>
        <end position="257"/>
    </location>
</feature>
<accession>A0AAN8P086</accession>
<feature type="region of interest" description="Disordered" evidence="1">
    <location>
        <begin position="85"/>
        <end position="132"/>
    </location>
</feature>